<feature type="region of interest" description="Disordered" evidence="1">
    <location>
        <begin position="1"/>
        <end position="33"/>
    </location>
</feature>
<sequence>MALQPPAVTQPAGHSEVHLLGPAPYNNDSGDSQPLAYMEPQASPCFAFTTAAALDHDGLGAILPTAITDLPASTKADPPGTRYIDNFPSQSLAGCTYGTGQTAFDKIADKSTSQSGHLWESFANENDWKLAQWLVKNVGHNQAEEFLKLNTIKMNVVSLFSGKDKLYAAMDALPGGVAWKRKEVSQTGNLTGESAFKYRDLRLVTKTSGLGGGGC</sequence>
<keyword evidence="3" id="KW-1185">Reference proteome</keyword>
<reference evidence="2 3" key="1">
    <citation type="submission" date="2018-02" db="EMBL/GenBank/DDBJ databases">
        <title>Genome sequence of the basidiomycete white-rot fungus Phlebia centrifuga.</title>
        <authorList>
            <person name="Granchi Z."/>
            <person name="Peng M."/>
            <person name="de Vries R.P."/>
            <person name="Hilden K."/>
            <person name="Makela M.R."/>
            <person name="Grigoriev I."/>
            <person name="Riley R."/>
        </authorList>
    </citation>
    <scope>NUCLEOTIDE SEQUENCE [LARGE SCALE GENOMIC DNA]</scope>
    <source>
        <strain evidence="2 3">FBCC195</strain>
    </source>
</reference>
<dbReference type="EMBL" id="MLYV02000687">
    <property type="protein sequence ID" value="PSR79713.1"/>
    <property type="molecule type" value="Genomic_DNA"/>
</dbReference>
<dbReference type="OrthoDB" id="2688393at2759"/>
<comment type="caution">
    <text evidence="2">The sequence shown here is derived from an EMBL/GenBank/DDBJ whole genome shotgun (WGS) entry which is preliminary data.</text>
</comment>
<dbReference type="Proteomes" id="UP000186601">
    <property type="component" value="Unassembled WGS sequence"/>
</dbReference>
<evidence type="ECO:0000256" key="1">
    <source>
        <dbReference type="SAM" id="MobiDB-lite"/>
    </source>
</evidence>
<evidence type="ECO:0000313" key="2">
    <source>
        <dbReference type="EMBL" id="PSR79713.1"/>
    </source>
</evidence>
<protein>
    <submittedName>
        <fullName evidence="2">Uncharacterized protein</fullName>
    </submittedName>
</protein>
<name>A0A2R6NY34_9APHY</name>
<dbReference type="AlphaFoldDB" id="A0A2R6NY34"/>
<organism evidence="2 3">
    <name type="scientific">Hermanssonia centrifuga</name>
    <dbReference type="NCBI Taxonomy" id="98765"/>
    <lineage>
        <taxon>Eukaryota</taxon>
        <taxon>Fungi</taxon>
        <taxon>Dikarya</taxon>
        <taxon>Basidiomycota</taxon>
        <taxon>Agaricomycotina</taxon>
        <taxon>Agaricomycetes</taxon>
        <taxon>Polyporales</taxon>
        <taxon>Meruliaceae</taxon>
        <taxon>Hermanssonia</taxon>
    </lineage>
</organism>
<gene>
    <name evidence="2" type="ORF">PHLCEN_2v6899</name>
</gene>
<evidence type="ECO:0000313" key="3">
    <source>
        <dbReference type="Proteomes" id="UP000186601"/>
    </source>
</evidence>
<proteinExistence type="predicted"/>
<accession>A0A2R6NY34</accession>